<dbReference type="EMBL" id="JAPDRQ010000163">
    <property type="protein sequence ID" value="KAJ9653185.1"/>
    <property type="molecule type" value="Genomic_DNA"/>
</dbReference>
<accession>A0ACC2ZZY9</accession>
<keyword evidence="2" id="KW-1185">Reference proteome</keyword>
<sequence>MSALSKYDLNAENVLLLSDDDDLNKSNEVEALLVQDQPKYHEDVASSADSSFSYDSTYGSASVSPDSSFPVGCVSTTLPSSSFMVRSTLK</sequence>
<gene>
    <name evidence="1" type="ORF">H2198_007596</name>
</gene>
<evidence type="ECO:0000313" key="1">
    <source>
        <dbReference type="EMBL" id="KAJ9653185.1"/>
    </source>
</evidence>
<name>A0ACC2ZZY9_9EURO</name>
<reference evidence="1" key="1">
    <citation type="submission" date="2022-10" db="EMBL/GenBank/DDBJ databases">
        <title>Culturing micro-colonial fungi from biological soil crusts in the Mojave desert and describing Neophaeococcomyces mojavensis, and introducing the new genera and species Taxawa tesnikishii.</title>
        <authorList>
            <person name="Kurbessoian T."/>
            <person name="Stajich J.E."/>
        </authorList>
    </citation>
    <scope>NUCLEOTIDE SEQUENCE</scope>
    <source>
        <strain evidence="1">JES_112</strain>
    </source>
</reference>
<organism evidence="1 2">
    <name type="scientific">Neophaeococcomyces mojaviensis</name>
    <dbReference type="NCBI Taxonomy" id="3383035"/>
    <lineage>
        <taxon>Eukaryota</taxon>
        <taxon>Fungi</taxon>
        <taxon>Dikarya</taxon>
        <taxon>Ascomycota</taxon>
        <taxon>Pezizomycotina</taxon>
        <taxon>Eurotiomycetes</taxon>
        <taxon>Chaetothyriomycetidae</taxon>
        <taxon>Chaetothyriales</taxon>
        <taxon>Chaetothyriales incertae sedis</taxon>
        <taxon>Neophaeococcomyces</taxon>
    </lineage>
</organism>
<protein>
    <submittedName>
        <fullName evidence="1">Uncharacterized protein</fullName>
    </submittedName>
</protein>
<evidence type="ECO:0000313" key="2">
    <source>
        <dbReference type="Proteomes" id="UP001172386"/>
    </source>
</evidence>
<comment type="caution">
    <text evidence="1">The sequence shown here is derived from an EMBL/GenBank/DDBJ whole genome shotgun (WGS) entry which is preliminary data.</text>
</comment>
<proteinExistence type="predicted"/>
<dbReference type="Proteomes" id="UP001172386">
    <property type="component" value="Unassembled WGS sequence"/>
</dbReference>